<dbReference type="Proteomes" id="UP001153620">
    <property type="component" value="Chromosome 4"/>
</dbReference>
<dbReference type="PROSITE" id="PS51390">
    <property type="entry name" value="WAP"/>
    <property type="match status" value="1"/>
</dbReference>
<feature type="domain" description="WAP" evidence="1">
    <location>
        <begin position="32"/>
        <end position="78"/>
    </location>
</feature>
<dbReference type="GO" id="GO:0005576">
    <property type="term" value="C:extracellular region"/>
    <property type="evidence" value="ECO:0007669"/>
    <property type="project" value="InterPro"/>
</dbReference>
<dbReference type="OrthoDB" id="8187079at2759"/>
<organism evidence="2 3">
    <name type="scientific">Chironomus riparius</name>
    <dbReference type="NCBI Taxonomy" id="315576"/>
    <lineage>
        <taxon>Eukaryota</taxon>
        <taxon>Metazoa</taxon>
        <taxon>Ecdysozoa</taxon>
        <taxon>Arthropoda</taxon>
        <taxon>Hexapoda</taxon>
        <taxon>Insecta</taxon>
        <taxon>Pterygota</taxon>
        <taxon>Neoptera</taxon>
        <taxon>Endopterygota</taxon>
        <taxon>Diptera</taxon>
        <taxon>Nematocera</taxon>
        <taxon>Chironomoidea</taxon>
        <taxon>Chironomidae</taxon>
        <taxon>Chironominae</taxon>
        <taxon>Chironomus</taxon>
    </lineage>
</organism>
<gene>
    <name evidence="2" type="ORF">CHIRRI_LOCUS13342</name>
</gene>
<reference evidence="2" key="2">
    <citation type="submission" date="2022-10" db="EMBL/GenBank/DDBJ databases">
        <authorList>
            <consortium name="ENA_rothamsted_submissions"/>
            <consortium name="culmorum"/>
            <person name="King R."/>
        </authorList>
    </citation>
    <scope>NUCLEOTIDE SEQUENCE</scope>
</reference>
<sequence>MRKSFQSHLSSRLIDIMRLTIFLVFVLVAASFALSPDCPSYTQVNTCTPKCKDDIECASVGGKCCPNSCNTRSCVSRQNNSKYGTNSGDKYGSNTATGAYCGNIKCNSFEKCGSDPSSKKPNIKTFWKGWCVENLKSVAINIFLVDKQHKCSFKAAEDDL</sequence>
<dbReference type="GO" id="GO:0030414">
    <property type="term" value="F:peptidase inhibitor activity"/>
    <property type="evidence" value="ECO:0007669"/>
    <property type="project" value="InterPro"/>
</dbReference>
<accession>A0A9N9X009</accession>
<dbReference type="AlphaFoldDB" id="A0A9N9X009"/>
<evidence type="ECO:0000313" key="3">
    <source>
        <dbReference type="Proteomes" id="UP001153620"/>
    </source>
</evidence>
<keyword evidence="3" id="KW-1185">Reference proteome</keyword>
<evidence type="ECO:0000313" key="2">
    <source>
        <dbReference type="EMBL" id="CAG9810529.1"/>
    </source>
</evidence>
<evidence type="ECO:0000259" key="1">
    <source>
        <dbReference type="PROSITE" id="PS51390"/>
    </source>
</evidence>
<dbReference type="EMBL" id="OU895880">
    <property type="protein sequence ID" value="CAG9810529.1"/>
    <property type="molecule type" value="Genomic_DNA"/>
</dbReference>
<dbReference type="InterPro" id="IPR008197">
    <property type="entry name" value="WAP_dom"/>
</dbReference>
<proteinExistence type="predicted"/>
<protein>
    <recommendedName>
        <fullName evidence="1">WAP domain-containing protein</fullName>
    </recommendedName>
</protein>
<reference evidence="2" key="1">
    <citation type="submission" date="2022-01" db="EMBL/GenBank/DDBJ databases">
        <authorList>
            <person name="King R."/>
        </authorList>
    </citation>
    <scope>NUCLEOTIDE SEQUENCE</scope>
</reference>
<name>A0A9N9X009_9DIPT</name>